<dbReference type="Pfam" id="PF00149">
    <property type="entry name" value="Metallophos"/>
    <property type="match status" value="1"/>
</dbReference>
<dbReference type="RefSeq" id="WP_015694516.1">
    <property type="nucleotide sequence ID" value="NC_016940.1"/>
</dbReference>
<dbReference type="HOGENOM" id="CLU_005854_0_1_10"/>
<keyword evidence="2" id="KW-0547">Nucleotide-binding</keyword>
<dbReference type="STRING" id="984262.SGRA_4226"/>
<keyword evidence="2 4" id="KW-0378">Hydrolase</keyword>
<dbReference type="PROSITE" id="PS51318">
    <property type="entry name" value="TAT"/>
    <property type="match status" value="1"/>
</dbReference>
<comment type="similarity">
    <text evidence="1 2">Belongs to the 5'-nucleotidase family.</text>
</comment>
<dbReference type="CDD" id="cd00845">
    <property type="entry name" value="MPP_UshA_N_like"/>
    <property type="match status" value="1"/>
</dbReference>
<dbReference type="PANTHER" id="PTHR11575:SF24">
    <property type="entry name" value="5'-NUCLEOTIDASE"/>
    <property type="match status" value="1"/>
</dbReference>
<evidence type="ECO:0000256" key="2">
    <source>
        <dbReference type="RuleBase" id="RU362119"/>
    </source>
</evidence>
<dbReference type="SUPFAM" id="SSF56300">
    <property type="entry name" value="Metallo-dependent phosphatases"/>
    <property type="match status" value="1"/>
</dbReference>
<protein>
    <submittedName>
        <fullName evidence="4">Metallophosphoesterase</fullName>
        <ecNumber evidence="4">3.1.3.5</ecNumber>
    </submittedName>
</protein>
<gene>
    <name evidence="4" type="ordered locus">SGRA_4226</name>
</gene>
<dbReference type="GO" id="GO:0046872">
    <property type="term" value="F:metal ion binding"/>
    <property type="evidence" value="ECO:0007669"/>
    <property type="project" value="InterPro"/>
</dbReference>
<dbReference type="GO" id="GO:0008768">
    <property type="term" value="F:UDP-sugar diphosphatase activity"/>
    <property type="evidence" value="ECO:0007669"/>
    <property type="project" value="TreeGrafter"/>
</dbReference>
<name>H6L7J0_SAPGL</name>
<dbReference type="GO" id="GO:0008253">
    <property type="term" value="F:5'-nucleotidase activity"/>
    <property type="evidence" value="ECO:0007669"/>
    <property type="project" value="UniProtKB-EC"/>
</dbReference>
<dbReference type="InterPro" id="IPR006179">
    <property type="entry name" value="5_nucleotidase/apyrase"/>
</dbReference>
<keyword evidence="5" id="KW-1185">Reference proteome</keyword>
<evidence type="ECO:0000259" key="3">
    <source>
        <dbReference type="Pfam" id="PF00149"/>
    </source>
</evidence>
<dbReference type="Gene3D" id="3.60.21.10">
    <property type="match status" value="1"/>
</dbReference>
<evidence type="ECO:0000256" key="1">
    <source>
        <dbReference type="ARBA" id="ARBA00006654"/>
    </source>
</evidence>
<dbReference type="PROSITE" id="PS00785">
    <property type="entry name" value="5_NUCLEOTIDASE_1"/>
    <property type="match status" value="1"/>
</dbReference>
<accession>H6L7J0</accession>
<dbReference type="InterPro" id="IPR004843">
    <property type="entry name" value="Calcineurin-like_PHP"/>
</dbReference>
<proteinExistence type="inferred from homology"/>
<organism evidence="4 5">
    <name type="scientific">Saprospira grandis (strain Lewin)</name>
    <dbReference type="NCBI Taxonomy" id="984262"/>
    <lineage>
        <taxon>Bacteria</taxon>
        <taxon>Pseudomonadati</taxon>
        <taxon>Bacteroidota</taxon>
        <taxon>Saprospiria</taxon>
        <taxon>Saprospirales</taxon>
        <taxon>Saprospiraceae</taxon>
        <taxon>Saprospira</taxon>
    </lineage>
</organism>
<dbReference type="GO" id="GO:0030288">
    <property type="term" value="C:outer membrane-bounded periplasmic space"/>
    <property type="evidence" value="ECO:0007669"/>
    <property type="project" value="TreeGrafter"/>
</dbReference>
<dbReference type="EC" id="3.1.3.5" evidence="4"/>
<dbReference type="AlphaFoldDB" id="H6L7J0"/>
<dbReference type="GO" id="GO:0000166">
    <property type="term" value="F:nucleotide binding"/>
    <property type="evidence" value="ECO:0007669"/>
    <property type="project" value="UniProtKB-KW"/>
</dbReference>
<dbReference type="InterPro" id="IPR006311">
    <property type="entry name" value="TAT_signal"/>
</dbReference>
<dbReference type="InterPro" id="IPR006146">
    <property type="entry name" value="5'-Nucleotdase_CS"/>
</dbReference>
<dbReference type="KEGG" id="sgn:SGRA_4226"/>
<dbReference type="PRINTS" id="PR01607">
    <property type="entry name" value="APYRASEFAMLY"/>
</dbReference>
<reference evidence="4 5" key="1">
    <citation type="journal article" date="2012" name="Stand. Genomic Sci.">
        <title>Complete genome sequencing and analysis of Saprospira grandis str. Lewin, a predatory marine bacterium.</title>
        <authorList>
            <person name="Saw J.H."/>
            <person name="Yuryev A."/>
            <person name="Kanbe M."/>
            <person name="Hou S."/>
            <person name="Young A.G."/>
            <person name="Aizawa S."/>
            <person name="Alam M."/>
        </authorList>
    </citation>
    <scope>NUCLEOTIDE SEQUENCE [LARGE SCALE GENOMIC DNA]</scope>
    <source>
        <strain evidence="4 5">Lewin</strain>
    </source>
</reference>
<dbReference type="eggNOG" id="COG0737">
    <property type="taxonomic scope" value="Bacteria"/>
</dbReference>
<dbReference type="Proteomes" id="UP000007519">
    <property type="component" value="Chromosome"/>
</dbReference>
<dbReference type="EMBL" id="CP002831">
    <property type="protein sequence ID" value="AFC26941.1"/>
    <property type="molecule type" value="Genomic_DNA"/>
</dbReference>
<dbReference type="GO" id="GO:0009166">
    <property type="term" value="P:nucleotide catabolic process"/>
    <property type="evidence" value="ECO:0007669"/>
    <property type="project" value="InterPro"/>
</dbReference>
<sequence length="319" mass="35379">MNYNRRKFLGRLGQFGLLAGTSLILPPSLKAFHGQLLAQSDEAPELIKLSILHTNDVHSRIEPFPMDGGRNQGKAGAARRAALINKIREEEKHVLLLDAGDMFQGTPYFNYFKGELELKLMSAMGYEAGTLGNHDFDAGIENLEKQLKAHANFPILNCNYNFEDTPMQGLAQPYSIIKKGPLKIGLTGVGIELQGLVPAPLYGQTQYQDPQKALNKIARFLKEEKKCDYVICLSHLGYSYKHNKISDLVLAQNSASVDLIIGGHTHTFLEQPTLVQNPKGEEVLVSQAGWAGILLGRIDVYFEPSKKKKCISCQNTIIE</sequence>
<feature type="domain" description="Calcineurin-like phosphoesterase" evidence="3">
    <location>
        <begin position="50"/>
        <end position="267"/>
    </location>
</feature>
<evidence type="ECO:0000313" key="4">
    <source>
        <dbReference type="EMBL" id="AFC26941.1"/>
    </source>
</evidence>
<dbReference type="InterPro" id="IPR029052">
    <property type="entry name" value="Metallo-depent_PP-like"/>
</dbReference>
<dbReference type="PANTHER" id="PTHR11575">
    <property type="entry name" value="5'-NUCLEOTIDASE-RELATED"/>
    <property type="match status" value="1"/>
</dbReference>
<dbReference type="OrthoDB" id="9775118at2"/>
<evidence type="ECO:0000313" key="5">
    <source>
        <dbReference type="Proteomes" id="UP000007519"/>
    </source>
</evidence>